<gene>
    <name evidence="1" type="ORF">TanjilG_31151</name>
</gene>
<dbReference type="OMA" id="THKQNRI"/>
<organism evidence="1 2">
    <name type="scientific">Lupinus angustifolius</name>
    <name type="common">Narrow-leaved blue lupine</name>
    <dbReference type="NCBI Taxonomy" id="3871"/>
    <lineage>
        <taxon>Eukaryota</taxon>
        <taxon>Viridiplantae</taxon>
        <taxon>Streptophyta</taxon>
        <taxon>Embryophyta</taxon>
        <taxon>Tracheophyta</taxon>
        <taxon>Spermatophyta</taxon>
        <taxon>Magnoliopsida</taxon>
        <taxon>eudicotyledons</taxon>
        <taxon>Gunneridae</taxon>
        <taxon>Pentapetalae</taxon>
        <taxon>rosids</taxon>
        <taxon>fabids</taxon>
        <taxon>Fabales</taxon>
        <taxon>Fabaceae</taxon>
        <taxon>Papilionoideae</taxon>
        <taxon>50 kb inversion clade</taxon>
        <taxon>genistoids sensu lato</taxon>
        <taxon>core genistoids</taxon>
        <taxon>Genisteae</taxon>
        <taxon>Lupinus</taxon>
    </lineage>
</organism>
<sequence length="191" mass="20820">MSTIEGNKKGLHVATDSMSEYSLSFAGLVCIHDKQQQQQPKPHVPNRDKYIRVSKTNLDFEFVTNNKAELNTSSATPMKISHADVLFSNGQIKAQQEVAAFPTNSPSSLSTLQGIGDHSNMISNNGYTQVTNKGRNHANKERSVTTTTTTSFGKKVCKSFLAPCRECKVIQPSAVKGQKTSVSGEKSKLLT</sequence>
<proteinExistence type="predicted"/>
<protein>
    <submittedName>
        <fullName evidence="1">Uncharacterized protein</fullName>
    </submittedName>
</protein>
<reference evidence="1 2" key="1">
    <citation type="journal article" date="2017" name="Plant Biotechnol. J.">
        <title>A comprehensive draft genome sequence for lupin (Lupinus angustifolius), an emerging health food: insights into plant-microbe interactions and legume evolution.</title>
        <authorList>
            <person name="Hane J.K."/>
            <person name="Ming Y."/>
            <person name="Kamphuis L.G."/>
            <person name="Nelson M.N."/>
            <person name="Garg G."/>
            <person name="Atkins C.A."/>
            <person name="Bayer P.E."/>
            <person name="Bravo A."/>
            <person name="Bringans S."/>
            <person name="Cannon S."/>
            <person name="Edwards D."/>
            <person name="Foley R."/>
            <person name="Gao L.L."/>
            <person name="Harrison M.J."/>
            <person name="Huang W."/>
            <person name="Hurgobin B."/>
            <person name="Li S."/>
            <person name="Liu C.W."/>
            <person name="McGrath A."/>
            <person name="Morahan G."/>
            <person name="Murray J."/>
            <person name="Weller J."/>
            <person name="Jian J."/>
            <person name="Singh K.B."/>
        </authorList>
    </citation>
    <scope>NUCLEOTIDE SEQUENCE [LARGE SCALE GENOMIC DNA]</scope>
    <source>
        <strain evidence="2">cv. Tanjil</strain>
        <tissue evidence="1">Whole plant</tissue>
    </source>
</reference>
<dbReference type="EMBL" id="CM007379">
    <property type="protein sequence ID" value="OIV92232.1"/>
    <property type="molecule type" value="Genomic_DNA"/>
</dbReference>
<evidence type="ECO:0000313" key="1">
    <source>
        <dbReference type="EMBL" id="OIV92232.1"/>
    </source>
</evidence>
<dbReference type="AlphaFoldDB" id="A0A1J7GQ57"/>
<dbReference type="Proteomes" id="UP000188354">
    <property type="component" value="Chromosome LG19"/>
</dbReference>
<name>A0A1J7GQ57_LUPAN</name>
<keyword evidence="2" id="KW-1185">Reference proteome</keyword>
<accession>A0A1J7GQ57</accession>
<dbReference type="Gramene" id="OIV92232">
    <property type="protein sequence ID" value="OIV92232"/>
    <property type="gene ID" value="TanjilG_31151"/>
</dbReference>
<evidence type="ECO:0000313" key="2">
    <source>
        <dbReference type="Proteomes" id="UP000188354"/>
    </source>
</evidence>